<feature type="compositionally biased region" description="Basic and acidic residues" evidence="1">
    <location>
        <begin position="211"/>
        <end position="227"/>
    </location>
</feature>
<feature type="region of interest" description="Disordered" evidence="1">
    <location>
        <begin position="1"/>
        <end position="60"/>
    </location>
</feature>
<organism evidence="2 3">
    <name type="scientific">Favolaschia claudopus</name>
    <dbReference type="NCBI Taxonomy" id="2862362"/>
    <lineage>
        <taxon>Eukaryota</taxon>
        <taxon>Fungi</taxon>
        <taxon>Dikarya</taxon>
        <taxon>Basidiomycota</taxon>
        <taxon>Agaricomycotina</taxon>
        <taxon>Agaricomycetes</taxon>
        <taxon>Agaricomycetidae</taxon>
        <taxon>Agaricales</taxon>
        <taxon>Marasmiineae</taxon>
        <taxon>Mycenaceae</taxon>
        <taxon>Favolaschia</taxon>
    </lineage>
</organism>
<feature type="region of interest" description="Disordered" evidence="1">
    <location>
        <begin position="203"/>
        <end position="238"/>
    </location>
</feature>
<evidence type="ECO:0000313" key="2">
    <source>
        <dbReference type="EMBL" id="KAK7026359.1"/>
    </source>
</evidence>
<dbReference type="AlphaFoldDB" id="A0AAW0BJV4"/>
<dbReference type="Proteomes" id="UP001362999">
    <property type="component" value="Unassembled WGS sequence"/>
</dbReference>
<keyword evidence="3" id="KW-1185">Reference proteome</keyword>
<accession>A0AAW0BJV4</accession>
<gene>
    <name evidence="2" type="ORF">R3P38DRAFT_2778384</name>
</gene>
<proteinExistence type="predicted"/>
<evidence type="ECO:0000256" key="1">
    <source>
        <dbReference type="SAM" id="MobiDB-lite"/>
    </source>
</evidence>
<name>A0AAW0BJV4_9AGAR</name>
<reference evidence="2 3" key="1">
    <citation type="journal article" date="2024" name="J Genomics">
        <title>Draft genome sequencing and assembly of Favolaschia claudopus CIRM-BRFM 2984 isolated from oak limbs.</title>
        <authorList>
            <person name="Navarro D."/>
            <person name="Drula E."/>
            <person name="Chaduli D."/>
            <person name="Cazenave R."/>
            <person name="Ahrendt S."/>
            <person name="Wang J."/>
            <person name="Lipzen A."/>
            <person name="Daum C."/>
            <person name="Barry K."/>
            <person name="Grigoriev I.V."/>
            <person name="Favel A."/>
            <person name="Rosso M.N."/>
            <person name="Martin F."/>
        </authorList>
    </citation>
    <scope>NUCLEOTIDE SEQUENCE [LARGE SCALE GENOMIC DNA]</scope>
    <source>
        <strain evidence="2 3">CIRM-BRFM 2984</strain>
    </source>
</reference>
<feature type="compositionally biased region" description="Polar residues" evidence="1">
    <location>
        <begin position="1"/>
        <end position="14"/>
    </location>
</feature>
<evidence type="ECO:0000313" key="3">
    <source>
        <dbReference type="Proteomes" id="UP001362999"/>
    </source>
</evidence>
<dbReference type="EMBL" id="JAWWNJ010000032">
    <property type="protein sequence ID" value="KAK7026359.1"/>
    <property type="molecule type" value="Genomic_DNA"/>
</dbReference>
<protein>
    <submittedName>
        <fullName evidence="2">Uncharacterized protein</fullName>
    </submittedName>
</protein>
<comment type="caution">
    <text evidence="2">The sequence shown here is derived from an EMBL/GenBank/DDBJ whole genome shotgun (WGS) entry which is preliminary data.</text>
</comment>
<sequence length="238" mass="27110">MSSKPSQGSNQSYDHSIHSVKRGLREKNRTFKRNSTFEEAKTRPSRTPPSAEKFDSTNSSMGAQEEAPYWNVMIIVLQEWTHLKNVPYIHSRVTLGAPPTKYWVIYRVRDEHWHCILRLGACWKFELSGRIPASVSVIWAKWVKGRVLEVQCRDSNTDAKEILSDRKSLDGDSVRRKSEGLLGLEELGRGNAEKTISPFRRNSHRILLGVEEQRKGDGEAENEPKDETPDEGITNAHG</sequence>
<feature type="compositionally biased region" description="Basic and acidic residues" evidence="1">
    <location>
        <begin position="23"/>
        <end position="42"/>
    </location>
</feature>